<dbReference type="Gene3D" id="1.10.1660.10">
    <property type="match status" value="1"/>
</dbReference>
<dbReference type="InterPro" id="IPR000551">
    <property type="entry name" value="MerR-type_HTH_dom"/>
</dbReference>
<proteinExistence type="predicted"/>
<comment type="caution">
    <text evidence="3">The sequence shown here is derived from an EMBL/GenBank/DDBJ whole genome shotgun (WGS) entry which is preliminary data.</text>
</comment>
<organism evidence="3 4">
    <name type="scientific">Actinoplanes xinjiangensis</name>
    <dbReference type="NCBI Taxonomy" id="512350"/>
    <lineage>
        <taxon>Bacteria</taxon>
        <taxon>Bacillati</taxon>
        <taxon>Actinomycetota</taxon>
        <taxon>Actinomycetes</taxon>
        <taxon>Micromonosporales</taxon>
        <taxon>Micromonosporaceae</taxon>
        <taxon>Actinoplanes</taxon>
    </lineage>
</organism>
<dbReference type="Pfam" id="PF13411">
    <property type="entry name" value="MerR_1"/>
    <property type="match status" value="1"/>
</dbReference>
<dbReference type="SUPFAM" id="SSF46955">
    <property type="entry name" value="Putative DNA-binding domain"/>
    <property type="match status" value="1"/>
</dbReference>
<dbReference type="SMART" id="SM00422">
    <property type="entry name" value="HTH_MERR"/>
    <property type="match status" value="1"/>
</dbReference>
<reference evidence="3 4" key="1">
    <citation type="submission" date="2018-05" db="EMBL/GenBank/DDBJ databases">
        <title>Genomic Encyclopedia of Archaeal and Bacterial Type Strains, Phase II (KMG-II): from individual species to whole genera.</title>
        <authorList>
            <person name="Goeker M."/>
        </authorList>
    </citation>
    <scope>NUCLEOTIDE SEQUENCE [LARGE SCALE GENOMIC DNA]</scope>
    <source>
        <strain evidence="3 4">DSM 45184</strain>
    </source>
</reference>
<keyword evidence="1 3" id="KW-0238">DNA-binding</keyword>
<dbReference type="EMBL" id="QGGR01000013">
    <property type="protein sequence ID" value="PWK43452.1"/>
    <property type="molecule type" value="Genomic_DNA"/>
</dbReference>
<dbReference type="RefSeq" id="WP_109597213.1">
    <property type="nucleotide sequence ID" value="NZ_BONA01000063.1"/>
</dbReference>
<dbReference type="Proteomes" id="UP000245697">
    <property type="component" value="Unassembled WGS sequence"/>
</dbReference>
<evidence type="ECO:0000313" key="4">
    <source>
        <dbReference type="Proteomes" id="UP000245697"/>
    </source>
</evidence>
<evidence type="ECO:0000259" key="2">
    <source>
        <dbReference type="PROSITE" id="PS50937"/>
    </source>
</evidence>
<accession>A0A316FT21</accession>
<keyword evidence="4" id="KW-1185">Reference proteome</keyword>
<dbReference type="PROSITE" id="PS50937">
    <property type="entry name" value="HTH_MERR_2"/>
    <property type="match status" value="1"/>
</dbReference>
<dbReference type="PANTHER" id="PTHR30204:SF97">
    <property type="entry name" value="MERR FAMILY REGULATORY PROTEIN"/>
    <property type="match status" value="1"/>
</dbReference>
<gene>
    <name evidence="3" type="ORF">BC793_113134</name>
</gene>
<dbReference type="AlphaFoldDB" id="A0A316FT21"/>
<evidence type="ECO:0000313" key="3">
    <source>
        <dbReference type="EMBL" id="PWK43452.1"/>
    </source>
</evidence>
<dbReference type="InterPro" id="IPR009061">
    <property type="entry name" value="DNA-bd_dom_put_sf"/>
</dbReference>
<name>A0A316FT21_9ACTN</name>
<evidence type="ECO:0000256" key="1">
    <source>
        <dbReference type="ARBA" id="ARBA00023125"/>
    </source>
</evidence>
<dbReference type="GO" id="GO:0003677">
    <property type="term" value="F:DNA binding"/>
    <property type="evidence" value="ECO:0007669"/>
    <property type="project" value="UniProtKB-KW"/>
</dbReference>
<dbReference type="InterPro" id="IPR047057">
    <property type="entry name" value="MerR_fam"/>
</dbReference>
<sequence>MLSIKDFSAMAHLSAQTLRYYHAEGLLVPARVDEQTGYRSYTFDQVQDAMLIAVLRQAGLGVRQVRQALDEPDTADALLREHTAQVQRRREEQDEALRTARDLLGARPEPCVRRTPAMTVVSKPAPVTPPGHDQQEWDLTETVLKAATDDLVATVRQCGATPTGTPWRVIAPGAASAAGRPLWLVRVAVLGDPATWATGLPPLAEVREYGAGEELSITMPGRHSMAKYCTAIGRLLAHPIEGGFLDIGRMRHLVHEDGVEFRAPIRRLEGPT</sequence>
<dbReference type="PANTHER" id="PTHR30204">
    <property type="entry name" value="REDOX-CYCLING DRUG-SENSING TRANSCRIPTIONAL ACTIVATOR SOXR"/>
    <property type="match status" value="1"/>
</dbReference>
<dbReference type="GO" id="GO:0003700">
    <property type="term" value="F:DNA-binding transcription factor activity"/>
    <property type="evidence" value="ECO:0007669"/>
    <property type="project" value="InterPro"/>
</dbReference>
<protein>
    <submittedName>
        <fullName evidence="3">DNA-binding transcriptional MerR regulator</fullName>
    </submittedName>
</protein>
<feature type="domain" description="HTH merR-type" evidence="2">
    <location>
        <begin position="1"/>
        <end position="71"/>
    </location>
</feature>
<dbReference type="OrthoDB" id="7849865at2"/>